<dbReference type="Proteomes" id="UP001140234">
    <property type="component" value="Unassembled WGS sequence"/>
</dbReference>
<evidence type="ECO:0000313" key="2">
    <source>
        <dbReference type="Proteomes" id="UP001140234"/>
    </source>
</evidence>
<dbReference type="EMBL" id="JANBUJ010000780">
    <property type="protein sequence ID" value="KAJ2770182.1"/>
    <property type="molecule type" value="Genomic_DNA"/>
</dbReference>
<accession>A0ACC1JZ76</accession>
<keyword evidence="2" id="KW-1185">Reference proteome</keyword>
<gene>
    <name evidence="1" type="ORF">IWQ57_002774</name>
</gene>
<evidence type="ECO:0000313" key="1">
    <source>
        <dbReference type="EMBL" id="KAJ2770182.1"/>
    </source>
</evidence>
<organism evidence="1 2">
    <name type="scientific">Coemansia nantahalensis</name>
    <dbReference type="NCBI Taxonomy" id="2789366"/>
    <lineage>
        <taxon>Eukaryota</taxon>
        <taxon>Fungi</taxon>
        <taxon>Fungi incertae sedis</taxon>
        <taxon>Zoopagomycota</taxon>
        <taxon>Kickxellomycotina</taxon>
        <taxon>Kickxellomycetes</taxon>
        <taxon>Kickxellales</taxon>
        <taxon>Kickxellaceae</taxon>
        <taxon>Coemansia</taxon>
    </lineage>
</organism>
<name>A0ACC1JZ76_9FUNG</name>
<reference evidence="1" key="1">
    <citation type="submission" date="2022-07" db="EMBL/GenBank/DDBJ databases">
        <title>Phylogenomic reconstructions and comparative analyses of Kickxellomycotina fungi.</title>
        <authorList>
            <person name="Reynolds N.K."/>
            <person name="Stajich J.E."/>
            <person name="Barry K."/>
            <person name="Grigoriev I.V."/>
            <person name="Crous P."/>
            <person name="Smith M.E."/>
        </authorList>
    </citation>
    <scope>NUCLEOTIDE SEQUENCE</scope>
    <source>
        <strain evidence="1">CBS 109366</strain>
    </source>
</reference>
<protein>
    <submittedName>
        <fullName evidence="1">Uncharacterized protein</fullName>
    </submittedName>
</protein>
<comment type="caution">
    <text evidence="1">The sequence shown here is derived from an EMBL/GenBank/DDBJ whole genome shotgun (WGS) entry which is preliminary data.</text>
</comment>
<sequence>MSVARNPHASPLLSQFDSASSTRSRTSDGGGDQYADAAHPPPRFQLAGRSASLRRRQVVPPPPPATYNLQQQPQPQQQHLPSSPSDYRRLPSLPPRVRSTAASSFLDKGSPPAASDASADRPRLTHPPF</sequence>
<proteinExistence type="predicted"/>